<dbReference type="Gene3D" id="2.60.40.790">
    <property type="match status" value="1"/>
</dbReference>
<protein>
    <submittedName>
        <fullName evidence="1">Uncharacterized protein</fullName>
    </submittedName>
</protein>
<proteinExistence type="predicted"/>
<dbReference type="Gramene" id="RZC69820">
    <property type="protein sequence ID" value="RZC69820"/>
    <property type="gene ID" value="C5167_032955"/>
</dbReference>
<accession>A0A4Y7KBU1</accession>
<evidence type="ECO:0000313" key="2">
    <source>
        <dbReference type="Proteomes" id="UP000316621"/>
    </source>
</evidence>
<sequence length="85" mass="9757">VREELAAVSRAELTAGLESTEVTFVKIEELKYFGDQKSIEGQDEFVFHPQGSMNLIKNEIKPEMYRYEVMSTKIEMRLAKAEAIN</sequence>
<dbReference type="Proteomes" id="UP000316621">
    <property type="component" value="Chromosome 7"/>
</dbReference>
<dbReference type="EMBL" id="CM010721">
    <property type="protein sequence ID" value="RZC69820.1"/>
    <property type="molecule type" value="Genomic_DNA"/>
</dbReference>
<reference evidence="1 2" key="1">
    <citation type="journal article" date="2018" name="Science">
        <title>The opium poppy genome and morphinan production.</title>
        <authorList>
            <person name="Guo L."/>
            <person name="Winzer T."/>
            <person name="Yang X."/>
            <person name="Li Y."/>
            <person name="Ning Z."/>
            <person name="He Z."/>
            <person name="Teodor R."/>
            <person name="Lu Y."/>
            <person name="Bowser T.A."/>
            <person name="Graham I.A."/>
            <person name="Ye K."/>
        </authorList>
    </citation>
    <scope>NUCLEOTIDE SEQUENCE [LARGE SCALE GENOMIC DNA]</scope>
    <source>
        <strain evidence="2">cv. HN1</strain>
        <tissue evidence="1">Leaves</tissue>
    </source>
</reference>
<name>A0A4Y7KBU1_PAPSO</name>
<dbReference type="SUPFAM" id="SSF49764">
    <property type="entry name" value="HSP20-like chaperones"/>
    <property type="match status" value="1"/>
</dbReference>
<organism evidence="1 2">
    <name type="scientific">Papaver somniferum</name>
    <name type="common">Opium poppy</name>
    <dbReference type="NCBI Taxonomy" id="3469"/>
    <lineage>
        <taxon>Eukaryota</taxon>
        <taxon>Viridiplantae</taxon>
        <taxon>Streptophyta</taxon>
        <taxon>Embryophyta</taxon>
        <taxon>Tracheophyta</taxon>
        <taxon>Spermatophyta</taxon>
        <taxon>Magnoliopsida</taxon>
        <taxon>Ranunculales</taxon>
        <taxon>Papaveraceae</taxon>
        <taxon>Papaveroideae</taxon>
        <taxon>Papaver</taxon>
    </lineage>
</organism>
<keyword evidence="2" id="KW-1185">Reference proteome</keyword>
<gene>
    <name evidence="1" type="ORF">C5167_032955</name>
</gene>
<dbReference type="AlphaFoldDB" id="A0A4Y7KBU1"/>
<dbReference type="InterPro" id="IPR008978">
    <property type="entry name" value="HSP20-like_chaperone"/>
</dbReference>
<feature type="non-terminal residue" evidence="1">
    <location>
        <position position="1"/>
    </location>
</feature>
<evidence type="ECO:0000313" key="1">
    <source>
        <dbReference type="EMBL" id="RZC69820.1"/>
    </source>
</evidence>